<dbReference type="InterPro" id="IPR017867">
    <property type="entry name" value="Tyr_phospatase_low_mol_wt"/>
</dbReference>
<gene>
    <name evidence="6" type="ORF">OEV98_07045</name>
</gene>
<reference evidence="6" key="1">
    <citation type="submission" date="2022-10" db="EMBL/GenBank/DDBJ databases">
        <title>Description of Fervidibacillus gen. nov. in the family Fervidibacillaceae fam. nov. with two species, Fervidibacillus albus sp. nov., and Fervidibacillus halotolerans sp. nov., isolated from tidal flat sediments.</title>
        <authorList>
            <person name="Kwon K.K."/>
            <person name="Yang S.-H."/>
        </authorList>
    </citation>
    <scope>NUCLEOTIDE SEQUENCE</scope>
    <source>
        <strain evidence="6">JCM 19140</strain>
    </source>
</reference>
<name>A0AAE3ITS7_9BACI</name>
<keyword evidence="3" id="KW-0904">Protein phosphatase</keyword>
<dbReference type="Proteomes" id="UP001209318">
    <property type="component" value="Unassembled WGS sequence"/>
</dbReference>
<sequence length="148" mass="16654">MTKIVFVCTGNTCRSPMAEAILKSKNITGIEVKSAGIFASDGADASSHAKKVLQENEITHIHQSSMLNQEMLDWANIILTMTNSHKNYIIQQYPETNAKVYTIKEFVENDQGDVFDPYGGSLQNYRQTFNELQQLIDKLIIKLTADHT</sequence>
<dbReference type="SUPFAM" id="SSF52788">
    <property type="entry name" value="Phosphotyrosine protein phosphatases I"/>
    <property type="match status" value="1"/>
</dbReference>
<dbReference type="EMBL" id="JAOUSF010000002">
    <property type="protein sequence ID" value="MCU9613309.1"/>
    <property type="molecule type" value="Genomic_DNA"/>
</dbReference>
<evidence type="ECO:0000313" key="6">
    <source>
        <dbReference type="EMBL" id="MCU9613309.1"/>
    </source>
</evidence>
<comment type="similarity">
    <text evidence="1">Belongs to the low molecular weight phosphotyrosine protein phosphatase family.</text>
</comment>
<keyword evidence="7" id="KW-1185">Reference proteome</keyword>
<dbReference type="RefSeq" id="WP_263072520.1">
    <property type="nucleotide sequence ID" value="NZ_JAOUSF010000002.1"/>
</dbReference>
<dbReference type="InterPro" id="IPR050438">
    <property type="entry name" value="LMW_PTPase"/>
</dbReference>
<keyword evidence="2" id="KW-0378">Hydrolase</keyword>
<evidence type="ECO:0000256" key="1">
    <source>
        <dbReference type="ARBA" id="ARBA00011063"/>
    </source>
</evidence>
<dbReference type="SMART" id="SM00226">
    <property type="entry name" value="LMWPc"/>
    <property type="match status" value="1"/>
</dbReference>
<dbReference type="CDD" id="cd16344">
    <property type="entry name" value="LMWPAP"/>
    <property type="match status" value="1"/>
</dbReference>
<dbReference type="Pfam" id="PF01451">
    <property type="entry name" value="LMWPc"/>
    <property type="match status" value="1"/>
</dbReference>
<dbReference type="PANTHER" id="PTHR11717:SF31">
    <property type="entry name" value="LOW MOLECULAR WEIGHT PROTEIN-TYROSINE-PHOSPHATASE ETP-RELATED"/>
    <property type="match status" value="1"/>
</dbReference>
<dbReference type="InterPro" id="IPR036196">
    <property type="entry name" value="Ptyr_pPase_sf"/>
</dbReference>
<feature type="active site" evidence="4">
    <location>
        <position position="14"/>
    </location>
</feature>
<dbReference type="PRINTS" id="PR00719">
    <property type="entry name" value="LMWPTPASE"/>
</dbReference>
<evidence type="ECO:0000259" key="5">
    <source>
        <dbReference type="SMART" id="SM00226"/>
    </source>
</evidence>
<evidence type="ECO:0000313" key="7">
    <source>
        <dbReference type="Proteomes" id="UP001209318"/>
    </source>
</evidence>
<protein>
    <submittedName>
        <fullName evidence="6">Low molecular weight protein arginine phosphatase</fullName>
    </submittedName>
</protein>
<evidence type="ECO:0000256" key="4">
    <source>
        <dbReference type="PIRSR" id="PIRSR617867-1"/>
    </source>
</evidence>
<accession>A0AAE3ITS7</accession>
<dbReference type="AlphaFoldDB" id="A0AAE3ITS7"/>
<comment type="caution">
    <text evidence="6">The sequence shown here is derived from an EMBL/GenBank/DDBJ whole genome shotgun (WGS) entry which is preliminary data.</text>
</comment>
<organism evidence="6 7">
    <name type="scientific">Perspicuibacillus lycopersici</name>
    <dbReference type="NCBI Taxonomy" id="1325689"/>
    <lineage>
        <taxon>Bacteria</taxon>
        <taxon>Bacillati</taxon>
        <taxon>Bacillota</taxon>
        <taxon>Bacilli</taxon>
        <taxon>Bacillales</taxon>
        <taxon>Bacillaceae</taxon>
        <taxon>Perspicuibacillus</taxon>
    </lineage>
</organism>
<evidence type="ECO:0000256" key="3">
    <source>
        <dbReference type="ARBA" id="ARBA00022912"/>
    </source>
</evidence>
<dbReference type="GO" id="GO:0004725">
    <property type="term" value="F:protein tyrosine phosphatase activity"/>
    <property type="evidence" value="ECO:0007669"/>
    <property type="project" value="InterPro"/>
</dbReference>
<dbReference type="PANTHER" id="PTHR11717">
    <property type="entry name" value="LOW MOLECULAR WEIGHT PROTEIN TYROSINE PHOSPHATASE"/>
    <property type="match status" value="1"/>
</dbReference>
<dbReference type="InterPro" id="IPR023485">
    <property type="entry name" value="Ptyr_pPase"/>
</dbReference>
<feature type="active site" description="Nucleophile" evidence="4">
    <location>
        <position position="8"/>
    </location>
</feature>
<feature type="domain" description="Phosphotyrosine protein phosphatase I" evidence="5">
    <location>
        <begin position="2"/>
        <end position="142"/>
    </location>
</feature>
<feature type="active site" description="Proton donor" evidence="4">
    <location>
        <position position="116"/>
    </location>
</feature>
<evidence type="ECO:0000256" key="2">
    <source>
        <dbReference type="ARBA" id="ARBA00022801"/>
    </source>
</evidence>
<dbReference type="Gene3D" id="3.40.50.2300">
    <property type="match status" value="1"/>
</dbReference>
<proteinExistence type="inferred from homology"/>